<organism evidence="1 2">
    <name type="scientific">Streptomyces griseoaurantiacus</name>
    <dbReference type="NCBI Taxonomy" id="68213"/>
    <lineage>
        <taxon>Bacteria</taxon>
        <taxon>Bacillati</taxon>
        <taxon>Actinomycetota</taxon>
        <taxon>Actinomycetes</taxon>
        <taxon>Kitasatosporales</taxon>
        <taxon>Streptomycetaceae</taxon>
        <taxon>Streptomyces</taxon>
        <taxon>Streptomyces aurantiacus group</taxon>
    </lineage>
</organism>
<dbReference type="EMBL" id="FNAX01000003">
    <property type="protein sequence ID" value="SDE67908.1"/>
    <property type="molecule type" value="Genomic_DNA"/>
</dbReference>
<dbReference type="Proteomes" id="UP000198614">
    <property type="component" value="Unassembled WGS sequence"/>
</dbReference>
<evidence type="ECO:0000313" key="2">
    <source>
        <dbReference type="Proteomes" id="UP000198614"/>
    </source>
</evidence>
<protein>
    <submittedName>
        <fullName evidence="1">Uncharacterized protein</fullName>
    </submittedName>
</protein>
<sequence>MHEGSDGDVSEDHKEDLRSLVNALNAGIREAHYQAAHEAAANICSGVFNTIPVDLHDVIHEAVMAGYATALSDLEDGKLDDQVRERGDIIE</sequence>
<dbReference type="AlphaFoldDB" id="A0A1G7EW53"/>
<evidence type="ECO:0000313" key="1">
    <source>
        <dbReference type="EMBL" id="SDE67908.1"/>
    </source>
</evidence>
<gene>
    <name evidence="1" type="ORF">SAMN05216260_103103</name>
</gene>
<proteinExistence type="predicted"/>
<reference evidence="1 2" key="1">
    <citation type="submission" date="2016-10" db="EMBL/GenBank/DDBJ databases">
        <authorList>
            <person name="de Groot N.N."/>
        </authorList>
    </citation>
    <scope>NUCLEOTIDE SEQUENCE [LARGE SCALE GENOMIC DNA]</scope>
    <source>
        <strain evidence="1 2">CGMCC 4.1859</strain>
    </source>
</reference>
<accession>A0A1G7EW53</accession>
<name>A0A1G7EW53_9ACTN</name>